<name>A0ABS8HHV0_9XANT</name>
<protein>
    <submittedName>
        <fullName evidence="1">Uncharacterized protein</fullName>
    </submittedName>
</protein>
<gene>
    <name evidence="1" type="ORF">LL965_17420</name>
</gene>
<organism evidence="1 2">
    <name type="scientific">Xanthomonas cassavae CFBP 4642</name>
    <dbReference type="NCBI Taxonomy" id="1219375"/>
    <lineage>
        <taxon>Bacteria</taxon>
        <taxon>Pseudomonadati</taxon>
        <taxon>Pseudomonadota</taxon>
        <taxon>Gammaproteobacteria</taxon>
        <taxon>Lysobacterales</taxon>
        <taxon>Lysobacteraceae</taxon>
        <taxon>Xanthomonas</taxon>
    </lineage>
</organism>
<comment type="caution">
    <text evidence="1">The sequence shown here is derived from an EMBL/GenBank/DDBJ whole genome shotgun (WGS) entry which is preliminary data.</text>
</comment>
<reference evidence="1 2" key="1">
    <citation type="submission" date="2021-10" db="EMBL/GenBank/DDBJ databases">
        <title>Genome sequencing of Xanthomonas strains from NCPPB.</title>
        <authorList>
            <person name="Hussein R."/>
            <person name="Harrison J."/>
            <person name="Studholme D.J."/>
            <person name="Vicente J."/>
            <person name="Grant M."/>
        </authorList>
    </citation>
    <scope>NUCLEOTIDE SEQUENCE [LARGE SCALE GENOMIC DNA]</scope>
    <source>
        <strain evidence="1 2">NCPPB 101</strain>
    </source>
</reference>
<dbReference type="EMBL" id="JAJGQJ010000052">
    <property type="protein sequence ID" value="MCC4621764.1"/>
    <property type="molecule type" value="Genomic_DNA"/>
</dbReference>
<accession>A0ABS8HHV0</accession>
<evidence type="ECO:0000313" key="1">
    <source>
        <dbReference type="EMBL" id="MCC4621764.1"/>
    </source>
</evidence>
<keyword evidence="2" id="KW-1185">Reference proteome</keyword>
<proteinExistence type="predicted"/>
<evidence type="ECO:0000313" key="2">
    <source>
        <dbReference type="Proteomes" id="UP001199206"/>
    </source>
</evidence>
<dbReference type="Proteomes" id="UP001199206">
    <property type="component" value="Unassembled WGS sequence"/>
</dbReference>
<sequence>MDEYQHTVLARGGYRVVAISRERVYTADAVLGYAVVTDAGTRVTPDLSYDQASLWINSLVESDRDAREPDVPGKRSALGR</sequence>
<dbReference type="RefSeq" id="WP_084624825.1">
    <property type="nucleotide sequence ID" value="NZ_CAWLZN010000001.1"/>
</dbReference>